<dbReference type="Proteomes" id="UP001209540">
    <property type="component" value="Unassembled WGS sequence"/>
</dbReference>
<dbReference type="EMBL" id="JAIXMP010000020">
    <property type="protein sequence ID" value="KAI9257254.1"/>
    <property type="molecule type" value="Genomic_DNA"/>
</dbReference>
<protein>
    <recommendedName>
        <fullName evidence="2">CDT1 Geminin-binding domain-containing protein</fullName>
    </recommendedName>
</protein>
<feature type="compositionally biased region" description="Low complexity" evidence="1">
    <location>
        <begin position="57"/>
        <end position="66"/>
    </location>
</feature>
<evidence type="ECO:0000259" key="2">
    <source>
        <dbReference type="Pfam" id="PF08839"/>
    </source>
</evidence>
<feature type="domain" description="CDT1 Geminin-binding" evidence="2">
    <location>
        <begin position="335"/>
        <end position="380"/>
    </location>
</feature>
<feature type="compositionally biased region" description="Low complexity" evidence="1">
    <location>
        <begin position="204"/>
        <end position="215"/>
    </location>
</feature>
<dbReference type="SUPFAM" id="SSF46785">
    <property type="entry name" value="Winged helix' DNA-binding domain"/>
    <property type="match status" value="1"/>
</dbReference>
<reference evidence="3" key="2">
    <citation type="submission" date="2023-02" db="EMBL/GenBank/DDBJ databases">
        <authorList>
            <consortium name="DOE Joint Genome Institute"/>
            <person name="Mondo S.J."/>
            <person name="Chang Y."/>
            <person name="Wang Y."/>
            <person name="Ahrendt S."/>
            <person name="Andreopoulos W."/>
            <person name="Barry K."/>
            <person name="Beard J."/>
            <person name="Benny G.L."/>
            <person name="Blankenship S."/>
            <person name="Bonito G."/>
            <person name="Cuomo C."/>
            <person name="Desiro A."/>
            <person name="Gervers K.A."/>
            <person name="Hundley H."/>
            <person name="Kuo A."/>
            <person name="LaButti K."/>
            <person name="Lang B.F."/>
            <person name="Lipzen A."/>
            <person name="O'Donnell K."/>
            <person name="Pangilinan J."/>
            <person name="Reynolds N."/>
            <person name="Sandor L."/>
            <person name="Smith M.W."/>
            <person name="Tsang A."/>
            <person name="Grigoriev I.V."/>
            <person name="Stajich J.E."/>
            <person name="Spatafora J.W."/>
        </authorList>
    </citation>
    <scope>NUCLEOTIDE SEQUENCE</scope>
    <source>
        <strain evidence="3">RSA 2281</strain>
    </source>
</reference>
<feature type="region of interest" description="Disordered" evidence="1">
    <location>
        <begin position="204"/>
        <end position="227"/>
    </location>
</feature>
<name>A0AAD5PDQ0_9FUNG</name>
<proteinExistence type="predicted"/>
<dbReference type="InterPro" id="IPR014939">
    <property type="entry name" value="CDT1_Gemini-bd-like"/>
</dbReference>
<dbReference type="AlphaFoldDB" id="A0AAD5PDQ0"/>
<feature type="region of interest" description="Disordered" evidence="1">
    <location>
        <begin position="1"/>
        <end position="181"/>
    </location>
</feature>
<accession>A0AAD5PDQ0</accession>
<dbReference type="Pfam" id="PF08839">
    <property type="entry name" value="CDT1"/>
    <property type="match status" value="1"/>
</dbReference>
<reference evidence="3" key="1">
    <citation type="journal article" date="2022" name="IScience">
        <title>Evolution of zygomycete secretomes and the origins of terrestrial fungal ecologies.</title>
        <authorList>
            <person name="Chang Y."/>
            <person name="Wang Y."/>
            <person name="Mondo S."/>
            <person name="Ahrendt S."/>
            <person name="Andreopoulos W."/>
            <person name="Barry K."/>
            <person name="Beard J."/>
            <person name="Benny G.L."/>
            <person name="Blankenship S."/>
            <person name="Bonito G."/>
            <person name="Cuomo C."/>
            <person name="Desiro A."/>
            <person name="Gervers K.A."/>
            <person name="Hundley H."/>
            <person name="Kuo A."/>
            <person name="LaButti K."/>
            <person name="Lang B.F."/>
            <person name="Lipzen A."/>
            <person name="O'Donnell K."/>
            <person name="Pangilinan J."/>
            <person name="Reynolds N."/>
            <person name="Sandor L."/>
            <person name="Smith M.E."/>
            <person name="Tsang A."/>
            <person name="Grigoriev I.V."/>
            <person name="Stajich J.E."/>
            <person name="Spatafora J.W."/>
        </authorList>
    </citation>
    <scope>NUCLEOTIDE SEQUENCE</scope>
    <source>
        <strain evidence="3">RSA 2281</strain>
    </source>
</reference>
<organism evidence="3 4">
    <name type="scientific">Phascolomyces articulosus</name>
    <dbReference type="NCBI Taxonomy" id="60185"/>
    <lineage>
        <taxon>Eukaryota</taxon>
        <taxon>Fungi</taxon>
        <taxon>Fungi incertae sedis</taxon>
        <taxon>Mucoromycota</taxon>
        <taxon>Mucoromycotina</taxon>
        <taxon>Mucoromycetes</taxon>
        <taxon>Mucorales</taxon>
        <taxon>Lichtheimiaceae</taxon>
        <taxon>Phascolomyces</taxon>
    </lineage>
</organism>
<comment type="caution">
    <text evidence="3">The sequence shown here is derived from an EMBL/GenBank/DDBJ whole genome shotgun (WGS) entry which is preliminary data.</text>
</comment>
<evidence type="ECO:0000313" key="4">
    <source>
        <dbReference type="Proteomes" id="UP001209540"/>
    </source>
</evidence>
<keyword evidence="4" id="KW-1185">Reference proteome</keyword>
<feature type="compositionally biased region" description="Basic and acidic residues" evidence="1">
    <location>
        <begin position="117"/>
        <end position="142"/>
    </location>
</feature>
<sequence length="509" mass="57212">MQTRIGLRTVRKSGSDVSRNAPQEAVSPFHPPVKLDEKNLKTVANEEERPTKRRSTRLNNNNSNKNGQRTLFESFPSVHQTRATAATTETTNTNSKKRASIASETTIQQQPKKQRVHREEEQNVKEDKVEKSQEQLNEKEQEQTSTIDYALETEQARKEEPSQPLPIKTPKGPVSVKPIPKIVTNGTTTKKTIIKKTATKIKPPIITSSSTPSSTCTHKALPKQDASTAPIEKKLSMNDTTQSLMGDKESVHVEKAIEKKIDTEKAKVHEVSSKAAINAKSRDDNSTDPVATAKSNTQEVPVWKKSFVFQSDEARVQDEKSTLHKLRNALDMSLMFHAANQRIAVFHKIQPMLRNSTKKNVTIHHLAKILYVAPKLYAVSPKLLGVNGTQMETYAVELGSDWKAPLSGKQLEQRENILADKMESYFIENKGKLVIPEKELPRIEKVVDRKKWIETANLPSGVRDLLQLEERRKEQAEKAKATLPALTGTGTVKDRRQALLERIRAKSKK</sequence>
<dbReference type="InterPro" id="IPR036390">
    <property type="entry name" value="WH_DNA-bd_sf"/>
</dbReference>
<evidence type="ECO:0000256" key="1">
    <source>
        <dbReference type="SAM" id="MobiDB-lite"/>
    </source>
</evidence>
<feature type="compositionally biased region" description="Basic and acidic residues" evidence="1">
    <location>
        <begin position="33"/>
        <end position="50"/>
    </location>
</feature>
<feature type="compositionally biased region" description="Polar residues" evidence="1">
    <location>
        <begin position="102"/>
        <end position="111"/>
    </location>
</feature>
<feature type="region of interest" description="Disordered" evidence="1">
    <location>
        <begin position="273"/>
        <end position="295"/>
    </location>
</feature>
<evidence type="ECO:0000313" key="3">
    <source>
        <dbReference type="EMBL" id="KAI9257254.1"/>
    </source>
</evidence>
<feature type="compositionally biased region" description="Low complexity" evidence="1">
    <location>
        <begin position="81"/>
        <end position="93"/>
    </location>
</feature>
<gene>
    <name evidence="3" type="ORF">BDA99DRAFT_515912</name>
</gene>